<dbReference type="Proteomes" id="UP000617531">
    <property type="component" value="Unassembled WGS sequence"/>
</dbReference>
<organism evidence="1 2">
    <name type="scientific">Pseudolysinimonas yzui</name>
    <dbReference type="NCBI Taxonomy" id="2708254"/>
    <lineage>
        <taxon>Bacteria</taxon>
        <taxon>Bacillati</taxon>
        <taxon>Actinomycetota</taxon>
        <taxon>Actinomycetes</taxon>
        <taxon>Micrococcales</taxon>
        <taxon>Microbacteriaceae</taxon>
        <taxon>Pseudolysinimonas</taxon>
    </lineage>
</organism>
<keyword evidence="2" id="KW-1185">Reference proteome</keyword>
<sequence>MFDRMPEPTHPVHDDYGREIGAVQAVALGRHKATFWQARALDGADLGSHADRNDAHAAIRLDWSLGRPRNPKTGQRYRPVHAGLDAGIAPVYLGQ</sequence>
<name>A0A8J3GPT3_9MICO</name>
<dbReference type="EMBL" id="BNAI01000002">
    <property type="protein sequence ID" value="GHF12416.1"/>
    <property type="molecule type" value="Genomic_DNA"/>
</dbReference>
<gene>
    <name evidence="1" type="ORF">GCM10011600_11480</name>
</gene>
<proteinExistence type="predicted"/>
<evidence type="ECO:0000313" key="1">
    <source>
        <dbReference type="EMBL" id="GHF12416.1"/>
    </source>
</evidence>
<dbReference type="AlphaFoldDB" id="A0A8J3GPT3"/>
<reference evidence="1" key="1">
    <citation type="journal article" date="2014" name="Int. J. Syst. Evol. Microbiol.">
        <title>Complete genome sequence of Corynebacterium casei LMG S-19264T (=DSM 44701T), isolated from a smear-ripened cheese.</title>
        <authorList>
            <consortium name="US DOE Joint Genome Institute (JGI-PGF)"/>
            <person name="Walter F."/>
            <person name="Albersmeier A."/>
            <person name="Kalinowski J."/>
            <person name="Ruckert C."/>
        </authorList>
    </citation>
    <scope>NUCLEOTIDE SEQUENCE</scope>
    <source>
        <strain evidence="1">CGMCC 1.16548</strain>
    </source>
</reference>
<comment type="caution">
    <text evidence="1">The sequence shown here is derived from an EMBL/GenBank/DDBJ whole genome shotgun (WGS) entry which is preliminary data.</text>
</comment>
<protein>
    <submittedName>
        <fullName evidence="1">Uncharacterized protein</fullName>
    </submittedName>
</protein>
<evidence type="ECO:0000313" key="2">
    <source>
        <dbReference type="Proteomes" id="UP000617531"/>
    </source>
</evidence>
<reference evidence="1" key="2">
    <citation type="submission" date="2020-09" db="EMBL/GenBank/DDBJ databases">
        <authorList>
            <person name="Sun Q."/>
            <person name="Zhou Y."/>
        </authorList>
    </citation>
    <scope>NUCLEOTIDE SEQUENCE</scope>
    <source>
        <strain evidence="1">CGMCC 1.16548</strain>
    </source>
</reference>
<accession>A0A8J3GPT3</accession>